<keyword evidence="2 5" id="KW-0812">Transmembrane</keyword>
<dbReference type="InterPro" id="IPR036259">
    <property type="entry name" value="MFS_trans_sf"/>
</dbReference>
<dbReference type="InterPro" id="IPR020846">
    <property type="entry name" value="MFS_dom"/>
</dbReference>
<reference evidence="7" key="2">
    <citation type="submission" date="2023-01" db="EMBL/GenBank/DDBJ databases">
        <authorList>
            <person name="Petersen C."/>
        </authorList>
    </citation>
    <scope>NUCLEOTIDE SEQUENCE</scope>
    <source>
        <strain evidence="7">IBT 15450</strain>
    </source>
</reference>
<feature type="transmembrane region" description="Helical" evidence="5">
    <location>
        <begin position="286"/>
        <end position="310"/>
    </location>
</feature>
<gene>
    <name evidence="7" type="ORF">N7460_000025</name>
</gene>
<dbReference type="Gene3D" id="1.20.1250.20">
    <property type="entry name" value="MFS general substrate transporter like domains"/>
    <property type="match status" value="1"/>
</dbReference>
<feature type="transmembrane region" description="Helical" evidence="5">
    <location>
        <begin position="92"/>
        <end position="111"/>
    </location>
</feature>
<dbReference type="EMBL" id="JAQJZL010000001">
    <property type="protein sequence ID" value="KAJ6056751.1"/>
    <property type="molecule type" value="Genomic_DNA"/>
</dbReference>
<keyword evidence="3 5" id="KW-1133">Transmembrane helix</keyword>
<protein>
    <recommendedName>
        <fullName evidence="6">Major facilitator superfamily (MFS) profile domain-containing protein</fullName>
    </recommendedName>
</protein>
<evidence type="ECO:0000256" key="3">
    <source>
        <dbReference type="ARBA" id="ARBA00022989"/>
    </source>
</evidence>
<evidence type="ECO:0000259" key="6">
    <source>
        <dbReference type="PROSITE" id="PS50850"/>
    </source>
</evidence>
<dbReference type="Pfam" id="PF07690">
    <property type="entry name" value="MFS_1"/>
    <property type="match status" value="1"/>
</dbReference>
<accession>A0AAD6IME7</accession>
<evidence type="ECO:0000313" key="7">
    <source>
        <dbReference type="EMBL" id="KAJ6056751.1"/>
    </source>
</evidence>
<evidence type="ECO:0000256" key="5">
    <source>
        <dbReference type="SAM" id="Phobius"/>
    </source>
</evidence>
<dbReference type="GO" id="GO:0000329">
    <property type="term" value="C:fungal-type vacuole membrane"/>
    <property type="evidence" value="ECO:0007669"/>
    <property type="project" value="TreeGrafter"/>
</dbReference>
<feature type="transmembrane region" description="Helical" evidence="5">
    <location>
        <begin position="322"/>
        <end position="343"/>
    </location>
</feature>
<feature type="transmembrane region" description="Helical" evidence="5">
    <location>
        <begin position="222"/>
        <end position="242"/>
    </location>
</feature>
<feature type="transmembrane region" description="Helical" evidence="5">
    <location>
        <begin position="181"/>
        <end position="201"/>
    </location>
</feature>
<evidence type="ECO:0000256" key="1">
    <source>
        <dbReference type="ARBA" id="ARBA00004141"/>
    </source>
</evidence>
<feature type="transmembrane region" description="Helical" evidence="5">
    <location>
        <begin position="60"/>
        <end position="80"/>
    </location>
</feature>
<reference evidence="7" key="1">
    <citation type="journal article" date="2023" name="IMA Fungus">
        <title>Comparative genomic study of the Penicillium genus elucidates a diverse pangenome and 15 lateral gene transfer events.</title>
        <authorList>
            <person name="Petersen C."/>
            <person name="Sorensen T."/>
            <person name="Nielsen M.R."/>
            <person name="Sondergaard T.E."/>
            <person name="Sorensen J.L."/>
            <person name="Fitzpatrick D.A."/>
            <person name="Frisvad J.C."/>
            <person name="Nielsen K.L."/>
        </authorList>
    </citation>
    <scope>NUCLEOTIDE SEQUENCE</scope>
    <source>
        <strain evidence="7">IBT 15450</strain>
    </source>
</reference>
<dbReference type="PANTHER" id="PTHR23501">
    <property type="entry name" value="MAJOR FACILITATOR SUPERFAMILY"/>
    <property type="match status" value="1"/>
</dbReference>
<feature type="transmembrane region" description="Helical" evidence="5">
    <location>
        <begin position="21"/>
        <end position="40"/>
    </location>
</feature>
<feature type="transmembrane region" description="Helical" evidence="5">
    <location>
        <begin position="350"/>
        <end position="373"/>
    </location>
</feature>
<comment type="subcellular location">
    <subcellularLocation>
        <location evidence="1">Membrane</location>
        <topology evidence="1">Multi-pass membrane protein</topology>
    </subcellularLocation>
</comment>
<keyword evidence="8" id="KW-1185">Reference proteome</keyword>
<feature type="transmembrane region" description="Helical" evidence="5">
    <location>
        <begin position="491"/>
        <end position="513"/>
    </location>
</feature>
<evidence type="ECO:0000313" key="8">
    <source>
        <dbReference type="Proteomes" id="UP001219568"/>
    </source>
</evidence>
<name>A0AAD6IME7_PENCN</name>
<comment type="caution">
    <text evidence="7">The sequence shown here is derived from an EMBL/GenBank/DDBJ whole genome shotgun (WGS) entry which is preliminary data.</text>
</comment>
<evidence type="ECO:0000256" key="2">
    <source>
        <dbReference type="ARBA" id="ARBA00022692"/>
    </source>
</evidence>
<feature type="transmembrane region" description="Helical" evidence="5">
    <location>
        <begin position="152"/>
        <end position="175"/>
    </location>
</feature>
<dbReference type="SUPFAM" id="SSF103473">
    <property type="entry name" value="MFS general substrate transporter"/>
    <property type="match status" value="1"/>
</dbReference>
<feature type="transmembrane region" description="Helical" evidence="5">
    <location>
        <begin position="248"/>
        <end position="266"/>
    </location>
</feature>
<feature type="domain" description="Major facilitator superfamily (MFS) profile" evidence="6">
    <location>
        <begin position="28"/>
        <end position="518"/>
    </location>
</feature>
<dbReference type="PANTHER" id="PTHR23501:SF6">
    <property type="entry name" value="MULTIDRUG TRANSPORTER, PUTATIVE (AFU_ORTHOLOGUE AFUA_3G14560)-RELATED"/>
    <property type="match status" value="1"/>
</dbReference>
<keyword evidence="4 5" id="KW-0472">Membrane</keyword>
<feature type="transmembrane region" description="Helical" evidence="5">
    <location>
        <begin position="117"/>
        <end position="140"/>
    </location>
</feature>
<dbReference type="GO" id="GO:0015174">
    <property type="term" value="F:basic amino acid transmembrane transporter activity"/>
    <property type="evidence" value="ECO:0007669"/>
    <property type="project" value="TreeGrafter"/>
</dbReference>
<dbReference type="AlphaFoldDB" id="A0AAD6IME7"/>
<evidence type="ECO:0000256" key="4">
    <source>
        <dbReference type="ARBA" id="ARBA00023136"/>
    </source>
</evidence>
<feature type="transmembrane region" description="Helical" evidence="5">
    <location>
        <begin position="379"/>
        <end position="401"/>
    </location>
</feature>
<dbReference type="InterPro" id="IPR011701">
    <property type="entry name" value="MFS"/>
</dbReference>
<organism evidence="7 8">
    <name type="scientific">Penicillium canescens</name>
    <dbReference type="NCBI Taxonomy" id="5083"/>
    <lineage>
        <taxon>Eukaryota</taxon>
        <taxon>Fungi</taxon>
        <taxon>Dikarya</taxon>
        <taxon>Ascomycota</taxon>
        <taxon>Pezizomycotina</taxon>
        <taxon>Eurotiomycetes</taxon>
        <taxon>Eurotiomycetidae</taxon>
        <taxon>Eurotiales</taxon>
        <taxon>Aspergillaceae</taxon>
        <taxon>Penicillium</taxon>
    </lineage>
</organism>
<sequence>MMRPSEQTPLISNQHEARALGVQRGLVILVLMGVLIFIQATNMSMMTTAQSNIAADLDAFAEASWFTSAYMIAMSSITPLAGRLSQIFTPRLYVVFSTTLLAFGLFISAAAPTLAVFLLGRAVAGCGSGGLMSTSIILVLDMVSKKRRGLCIGLINCGYTTGVASGAVIAGLLAPTLGWRVIFWVQAPIALLLGPLLFFAIPRPSSDDANPFKPEYLLPNLARVDYVGAMTLTISVVLLLTSLASPQIIVWPILVSLPFFGLFVVAESRWTTEPIIPVKILRARGVMFTCLAGLGLMMARWSILFFTPVYAMAVRGWSPASAGLFLIPTNAGFGLGGLLVGWLHIRQTGSYYISSLIIFVGFALASFVLSFLSTPESPVALYFSVIFLNGLFAGALMNYTLSHLLHLTSPSVHYIVTALLAMSRGFAGSFGSAVGGGYFARILKPSLEAGFAAHGLPPQPELVRELLGSPATVMRLTGTERLVATESYEHAVQMLFLAGSILALVSTVVQAGVGWTPETDKGNGDSEVQD</sequence>
<dbReference type="Proteomes" id="UP001219568">
    <property type="component" value="Unassembled WGS sequence"/>
</dbReference>
<feature type="transmembrane region" description="Helical" evidence="5">
    <location>
        <begin position="413"/>
        <end position="440"/>
    </location>
</feature>
<proteinExistence type="predicted"/>
<dbReference type="PROSITE" id="PS50850">
    <property type="entry name" value="MFS"/>
    <property type="match status" value="1"/>
</dbReference>